<evidence type="ECO:0000313" key="10">
    <source>
        <dbReference type="Proteomes" id="UP000183090"/>
    </source>
</evidence>
<dbReference type="SUPFAM" id="SSF50621">
    <property type="entry name" value="Alanine racemase C-terminal domain-like"/>
    <property type="match status" value="1"/>
</dbReference>
<sequence length="362" mass="40610">MGGILTIDRKQFIETAKKSAGGRNVIAVVKNNAYNYGLEFAVKAFGEAGIHSFATTSLDEAKRIRMYAPDALIFIMNPVRNFEAVYEYDLHVTLPSPEYYYEHQEALSGVNVHLEFAGLFNRSGFEDASAMIEVLEHQKSLDAGKRMNIKGIWTHFGYADELDMDEYGIERGMWQELLNMLNEAGHTFEIIHAQNSASFARDGLLDGHTHLRLGISLYGSRPYSILPEADYMQSLELKAEIVQIRNIKADQRCGYGGSYEPGHDSRIAVVDIGYGDGVLRKRAAFDCLINSRRYPIKSLMMSHMIVEIDDDVSIGDEVILYNDEMRIDEFTAKGVGANSEQLGALNYQSLKKVILNDSGIHQ</sequence>
<dbReference type="GO" id="GO:0030170">
    <property type="term" value="F:pyridoxal phosphate binding"/>
    <property type="evidence" value="ECO:0007669"/>
    <property type="project" value="TreeGrafter"/>
</dbReference>
<dbReference type="GO" id="GO:0008784">
    <property type="term" value="F:alanine racemase activity"/>
    <property type="evidence" value="ECO:0007669"/>
    <property type="project" value="InterPro"/>
</dbReference>
<dbReference type="SUPFAM" id="SSF51419">
    <property type="entry name" value="PLP-binding barrel"/>
    <property type="match status" value="1"/>
</dbReference>
<comment type="cofactor">
    <cofactor evidence="1 4">
        <name>pyridoxal 5'-phosphate</name>
        <dbReference type="ChEBI" id="CHEBI:597326"/>
    </cofactor>
</comment>
<dbReference type="Pfam" id="PF00842">
    <property type="entry name" value="Ala_racemase_C"/>
    <property type="match status" value="1"/>
</dbReference>
<dbReference type="Gene3D" id="3.20.20.10">
    <property type="entry name" value="Alanine racemase"/>
    <property type="match status" value="1"/>
</dbReference>
<feature type="binding site" evidence="5">
    <location>
        <position position="301"/>
    </location>
    <ligand>
        <name>substrate</name>
    </ligand>
</feature>
<dbReference type="GO" id="GO:0030632">
    <property type="term" value="P:D-alanine biosynthetic process"/>
    <property type="evidence" value="ECO:0007669"/>
    <property type="project" value="TreeGrafter"/>
</dbReference>
<dbReference type="SMART" id="SM01005">
    <property type="entry name" value="Ala_racemase_C"/>
    <property type="match status" value="1"/>
</dbReference>
<evidence type="ECO:0000256" key="1">
    <source>
        <dbReference type="ARBA" id="ARBA00001933"/>
    </source>
</evidence>
<dbReference type="InterPro" id="IPR011079">
    <property type="entry name" value="Ala_racemase_C"/>
</dbReference>
<gene>
    <name evidence="7" type="ORF">AAT16_07745</name>
    <name evidence="8" type="ORF">SAMN05216235_0796</name>
</gene>
<accession>A0A0F7HM10</accession>
<evidence type="ECO:0000256" key="4">
    <source>
        <dbReference type="PIRSR" id="PIRSR600821-50"/>
    </source>
</evidence>
<dbReference type="InterPro" id="IPR000821">
    <property type="entry name" value="Ala_racemase"/>
</dbReference>
<dbReference type="PANTHER" id="PTHR30511:SF0">
    <property type="entry name" value="ALANINE RACEMASE, CATABOLIC-RELATED"/>
    <property type="match status" value="1"/>
</dbReference>
<dbReference type="RefSeq" id="WP_046790320.1">
    <property type="nucleotide sequence ID" value="NZ_CP011366.1"/>
</dbReference>
<dbReference type="AlphaFoldDB" id="A0A0F7HM10"/>
<keyword evidence="2 4" id="KW-0663">Pyridoxal phosphate</keyword>
<reference evidence="9" key="2">
    <citation type="submission" date="2015-04" db="EMBL/GenBank/DDBJ databases">
        <title>Complete genome sequence of Salinicoccus halodurans strain H3B36, isolated from the Qaidam basin of China.</title>
        <authorList>
            <person name="Ma Y."/>
            <person name="Jiang K."/>
            <person name="Xue Y."/>
        </authorList>
    </citation>
    <scope>NUCLEOTIDE SEQUENCE [LARGE SCALE GENOMIC DNA]</scope>
    <source>
        <strain evidence="9">H3B36</strain>
    </source>
</reference>
<organism evidence="8 10">
    <name type="scientific">Salinicoccus halodurans</name>
    <dbReference type="NCBI Taxonomy" id="407035"/>
    <lineage>
        <taxon>Bacteria</taxon>
        <taxon>Bacillati</taxon>
        <taxon>Bacillota</taxon>
        <taxon>Bacilli</taxon>
        <taxon>Bacillales</taxon>
        <taxon>Staphylococcaceae</taxon>
        <taxon>Salinicoccus</taxon>
    </lineage>
</organism>
<feature type="domain" description="Alanine racemase C-terminal" evidence="6">
    <location>
        <begin position="234"/>
        <end position="355"/>
    </location>
</feature>
<dbReference type="OrthoDB" id="9813814at2"/>
<dbReference type="KEGG" id="shv:AAT16_07745"/>
<dbReference type="Pfam" id="PF01168">
    <property type="entry name" value="Ala_racemase_N"/>
    <property type="match status" value="1"/>
</dbReference>
<feature type="binding site" evidence="5">
    <location>
        <position position="122"/>
    </location>
    <ligand>
        <name>substrate</name>
    </ligand>
</feature>
<dbReference type="EMBL" id="CP011366">
    <property type="protein sequence ID" value="AKG74136.1"/>
    <property type="molecule type" value="Genomic_DNA"/>
</dbReference>
<evidence type="ECO:0000313" key="7">
    <source>
        <dbReference type="EMBL" id="AKG74136.1"/>
    </source>
</evidence>
<dbReference type="Gene3D" id="2.40.37.10">
    <property type="entry name" value="Lyase, Ornithine Decarboxylase, Chain A, domain 1"/>
    <property type="match status" value="1"/>
</dbReference>
<dbReference type="Proteomes" id="UP000183090">
    <property type="component" value="Unassembled WGS sequence"/>
</dbReference>
<evidence type="ECO:0000256" key="2">
    <source>
        <dbReference type="ARBA" id="ARBA00022898"/>
    </source>
</evidence>
<protein>
    <submittedName>
        <fullName evidence="8">Alanine racemase</fullName>
    </submittedName>
</protein>
<dbReference type="InterPro" id="IPR029066">
    <property type="entry name" value="PLP-binding_barrel"/>
</dbReference>
<feature type="modified residue" description="N6-(pyridoxal phosphate)lysine" evidence="4">
    <location>
        <position position="30"/>
    </location>
</feature>
<dbReference type="GO" id="GO:0009252">
    <property type="term" value="P:peptidoglycan biosynthetic process"/>
    <property type="evidence" value="ECO:0007669"/>
    <property type="project" value="TreeGrafter"/>
</dbReference>
<dbReference type="PANTHER" id="PTHR30511">
    <property type="entry name" value="ALANINE RACEMASE"/>
    <property type="match status" value="1"/>
</dbReference>
<evidence type="ECO:0000256" key="3">
    <source>
        <dbReference type="ARBA" id="ARBA00023235"/>
    </source>
</evidence>
<reference evidence="7 9" key="1">
    <citation type="journal article" date="2015" name="Int. J. Syst. Evol. Microbiol.">
        <title>Complete genome sequence of Salinicoccus halodurans H3B36, isolated from the Qaidam Basin in China.</title>
        <authorList>
            <person name="Jiang K."/>
            <person name="Xue Y."/>
            <person name="Ma Y."/>
        </authorList>
    </citation>
    <scope>NUCLEOTIDE SEQUENCE [LARGE SCALE GENOMIC DNA]</scope>
    <source>
        <strain evidence="7 9">H3B36</strain>
    </source>
</reference>
<reference evidence="8 10" key="3">
    <citation type="submission" date="2016-10" db="EMBL/GenBank/DDBJ databases">
        <authorList>
            <person name="Varghese N."/>
            <person name="Submissions S."/>
        </authorList>
    </citation>
    <scope>NUCLEOTIDE SEQUENCE [LARGE SCALE GENOMIC DNA]</scope>
    <source>
        <strain evidence="8 10">CGMCC 1.6501</strain>
    </source>
</reference>
<evidence type="ECO:0000256" key="5">
    <source>
        <dbReference type="PIRSR" id="PIRSR600821-52"/>
    </source>
</evidence>
<dbReference type="GO" id="GO:0005829">
    <property type="term" value="C:cytosol"/>
    <property type="evidence" value="ECO:0007669"/>
    <property type="project" value="TreeGrafter"/>
</dbReference>
<proteinExistence type="predicted"/>
<evidence type="ECO:0000313" key="9">
    <source>
        <dbReference type="Proteomes" id="UP000034029"/>
    </source>
</evidence>
<dbReference type="Proteomes" id="UP000034029">
    <property type="component" value="Chromosome"/>
</dbReference>
<evidence type="ECO:0000259" key="6">
    <source>
        <dbReference type="SMART" id="SM01005"/>
    </source>
</evidence>
<evidence type="ECO:0000313" key="8">
    <source>
        <dbReference type="EMBL" id="SFK60984.1"/>
    </source>
</evidence>
<keyword evidence="3" id="KW-0413">Isomerase</keyword>
<dbReference type="PRINTS" id="PR00992">
    <property type="entry name" value="ALARACEMASE"/>
</dbReference>
<dbReference type="EMBL" id="FOTB01000001">
    <property type="protein sequence ID" value="SFK60984.1"/>
    <property type="molecule type" value="Genomic_DNA"/>
</dbReference>
<keyword evidence="9" id="KW-1185">Reference proteome</keyword>
<dbReference type="InterPro" id="IPR009006">
    <property type="entry name" value="Ala_racemase/Decarboxylase_C"/>
</dbReference>
<name>A0A0F7HM10_9STAP</name>
<dbReference type="InterPro" id="IPR001608">
    <property type="entry name" value="Ala_racemase_N"/>
</dbReference>